<gene>
    <name evidence="2" type="ORF">E2C01_086189</name>
</gene>
<dbReference type="Proteomes" id="UP000324222">
    <property type="component" value="Unassembled WGS sequence"/>
</dbReference>
<keyword evidence="1" id="KW-0812">Transmembrane</keyword>
<evidence type="ECO:0000313" key="3">
    <source>
        <dbReference type="Proteomes" id="UP000324222"/>
    </source>
</evidence>
<accession>A0A5B7J346</accession>
<feature type="transmembrane region" description="Helical" evidence="1">
    <location>
        <begin position="121"/>
        <end position="142"/>
    </location>
</feature>
<sequence>MLSCTTHDSFLTTGALTVTTRAGVHTLLPAGLTYLTLEYKPVIAVTARQGKAGLLICKVQQNWLPSLLLEMAVSVLVLLLLLVVVVAAAEAAAINVMNASPSPLGWEEDVVVGAKHVLEHYLAGCHVIIAASPFSPALASLLKLVTITRRLILQILA</sequence>
<comment type="caution">
    <text evidence="2">The sequence shown here is derived from an EMBL/GenBank/DDBJ whole genome shotgun (WGS) entry which is preliminary data.</text>
</comment>
<keyword evidence="3" id="KW-1185">Reference proteome</keyword>
<organism evidence="2 3">
    <name type="scientific">Portunus trituberculatus</name>
    <name type="common">Swimming crab</name>
    <name type="synonym">Neptunus trituberculatus</name>
    <dbReference type="NCBI Taxonomy" id="210409"/>
    <lineage>
        <taxon>Eukaryota</taxon>
        <taxon>Metazoa</taxon>
        <taxon>Ecdysozoa</taxon>
        <taxon>Arthropoda</taxon>
        <taxon>Crustacea</taxon>
        <taxon>Multicrustacea</taxon>
        <taxon>Malacostraca</taxon>
        <taxon>Eumalacostraca</taxon>
        <taxon>Eucarida</taxon>
        <taxon>Decapoda</taxon>
        <taxon>Pleocyemata</taxon>
        <taxon>Brachyura</taxon>
        <taxon>Eubrachyura</taxon>
        <taxon>Portunoidea</taxon>
        <taxon>Portunidae</taxon>
        <taxon>Portuninae</taxon>
        <taxon>Portunus</taxon>
    </lineage>
</organism>
<keyword evidence="1" id="KW-0472">Membrane</keyword>
<evidence type="ECO:0000256" key="1">
    <source>
        <dbReference type="SAM" id="Phobius"/>
    </source>
</evidence>
<keyword evidence="1" id="KW-1133">Transmembrane helix</keyword>
<proteinExistence type="predicted"/>
<reference evidence="2 3" key="1">
    <citation type="submission" date="2019-05" db="EMBL/GenBank/DDBJ databases">
        <title>Another draft genome of Portunus trituberculatus and its Hox gene families provides insights of decapod evolution.</title>
        <authorList>
            <person name="Jeong J.-H."/>
            <person name="Song I."/>
            <person name="Kim S."/>
            <person name="Choi T."/>
            <person name="Kim D."/>
            <person name="Ryu S."/>
            <person name="Kim W."/>
        </authorList>
    </citation>
    <scope>NUCLEOTIDE SEQUENCE [LARGE SCALE GENOMIC DNA]</scope>
    <source>
        <tissue evidence="2">Muscle</tissue>
    </source>
</reference>
<name>A0A5B7J346_PORTR</name>
<evidence type="ECO:0000313" key="2">
    <source>
        <dbReference type="EMBL" id="MPC91170.1"/>
    </source>
</evidence>
<feature type="transmembrane region" description="Helical" evidence="1">
    <location>
        <begin position="67"/>
        <end position="94"/>
    </location>
</feature>
<dbReference type="AlphaFoldDB" id="A0A5B7J346"/>
<dbReference type="EMBL" id="VSRR010086830">
    <property type="protein sequence ID" value="MPC91170.1"/>
    <property type="molecule type" value="Genomic_DNA"/>
</dbReference>
<protein>
    <submittedName>
        <fullName evidence="2">Uncharacterized protein</fullName>
    </submittedName>
</protein>